<evidence type="ECO:0000313" key="1">
    <source>
        <dbReference type="EMBL" id="QDO96689.1"/>
    </source>
</evidence>
<gene>
    <name evidence="1" type="ORF">FNB15_05070</name>
</gene>
<evidence type="ECO:0000313" key="2">
    <source>
        <dbReference type="Proteomes" id="UP000317496"/>
    </source>
</evidence>
<name>A0A516GYT9_9PROT</name>
<dbReference type="KEGG" id="fer:FNB15_05070"/>
<dbReference type="Proteomes" id="UP000317496">
    <property type="component" value="Chromosome"/>
</dbReference>
<protein>
    <submittedName>
        <fullName evidence="1">Uncharacterized protein</fullName>
    </submittedName>
</protein>
<dbReference type="AlphaFoldDB" id="A0A516GYT9"/>
<dbReference type="RefSeq" id="WP_144067670.1">
    <property type="nucleotide sequence ID" value="NZ_CP041636.1"/>
</dbReference>
<dbReference type="OrthoDB" id="7363504at2"/>
<organism evidence="1 2">
    <name type="scientific">Ferrovibrio terrae</name>
    <dbReference type="NCBI Taxonomy" id="2594003"/>
    <lineage>
        <taxon>Bacteria</taxon>
        <taxon>Pseudomonadati</taxon>
        <taxon>Pseudomonadota</taxon>
        <taxon>Alphaproteobacteria</taxon>
        <taxon>Rhodospirillales</taxon>
        <taxon>Rhodospirillaceae</taxon>
        <taxon>Ferrovibrio</taxon>
    </lineage>
</organism>
<proteinExistence type="predicted"/>
<sequence length="175" mass="19069">MGIALLSLRQAEKVEPQLKAAINAVPAAQAALARVAASAARPKTLADAGLSARERLALREGPAEAVAAALNARQYVQQIADKDREMTRSQMVWALGRIEPNEIDTMLRSLAKMRGRYATLVLEYAQTERPIGHVALEELRGLRERIEEFERGLETIKTAILEGTAEVAGVKVAQM</sequence>
<reference evidence="1 2" key="1">
    <citation type="submission" date="2019-07" db="EMBL/GenBank/DDBJ databases">
        <title>Genome sequencing for Ferrovibrio sp. K5.</title>
        <authorList>
            <person name="Park S.-J."/>
        </authorList>
    </citation>
    <scope>NUCLEOTIDE SEQUENCE [LARGE SCALE GENOMIC DNA]</scope>
    <source>
        <strain evidence="1 2">K5</strain>
    </source>
</reference>
<dbReference type="EMBL" id="CP041636">
    <property type="protein sequence ID" value="QDO96689.1"/>
    <property type="molecule type" value="Genomic_DNA"/>
</dbReference>
<accession>A0A516GYT9</accession>
<keyword evidence="2" id="KW-1185">Reference proteome</keyword>